<evidence type="ECO:0000313" key="2">
    <source>
        <dbReference type="Proteomes" id="UP001153148"/>
    </source>
</evidence>
<keyword evidence="2" id="KW-1185">Reference proteome</keyword>
<feature type="non-terminal residue" evidence="1">
    <location>
        <position position="60"/>
    </location>
</feature>
<dbReference type="Proteomes" id="UP001153148">
    <property type="component" value="Unassembled WGS sequence"/>
</dbReference>
<reference evidence="1" key="1">
    <citation type="submission" date="2021-03" db="EMBL/GenBank/DDBJ databases">
        <authorList>
            <person name="Tran Van P."/>
        </authorList>
    </citation>
    <scope>NUCLEOTIDE SEQUENCE</scope>
</reference>
<proteinExistence type="predicted"/>
<accession>A0ABN7PGT1</accession>
<organism evidence="1 2">
    <name type="scientific">Timema podura</name>
    <name type="common">Walking stick</name>
    <dbReference type="NCBI Taxonomy" id="61482"/>
    <lineage>
        <taxon>Eukaryota</taxon>
        <taxon>Metazoa</taxon>
        <taxon>Ecdysozoa</taxon>
        <taxon>Arthropoda</taxon>
        <taxon>Hexapoda</taxon>
        <taxon>Insecta</taxon>
        <taxon>Pterygota</taxon>
        <taxon>Neoptera</taxon>
        <taxon>Polyneoptera</taxon>
        <taxon>Phasmatodea</taxon>
        <taxon>Timematodea</taxon>
        <taxon>Timematoidea</taxon>
        <taxon>Timematidae</taxon>
        <taxon>Timema</taxon>
    </lineage>
</organism>
<gene>
    <name evidence="1" type="ORF">TPAB3V08_LOCUS13914</name>
</gene>
<comment type="caution">
    <text evidence="1">The sequence shown here is derived from an EMBL/GenBank/DDBJ whole genome shotgun (WGS) entry which is preliminary data.</text>
</comment>
<protein>
    <submittedName>
        <fullName evidence="1">Uncharacterized protein</fullName>
    </submittedName>
</protein>
<name>A0ABN7PGT1_TIMPD</name>
<evidence type="ECO:0000313" key="1">
    <source>
        <dbReference type="EMBL" id="CAG2066971.1"/>
    </source>
</evidence>
<sequence>MGSATHLGVVESLREFREVPTVDLIEFDPTKVFLLYSRDCPEFMKVMSSLNQFLEKYNIK</sequence>
<dbReference type="EMBL" id="CAJPIN010061547">
    <property type="protein sequence ID" value="CAG2066971.1"/>
    <property type="molecule type" value="Genomic_DNA"/>
</dbReference>